<sequence>MAGLDPTYELHLRVAGQPHDLTLRCHGEPPSEGDLAGWMQDGRVVGLQVTQTSGQRPHTMMVNFGKVVFAWLRQCRTDQGRP</sequence>
<organism evidence="1 2">
    <name type="scientific">Thermopolyspora flexuosa</name>
    <dbReference type="NCBI Taxonomy" id="103836"/>
    <lineage>
        <taxon>Bacteria</taxon>
        <taxon>Bacillati</taxon>
        <taxon>Actinomycetota</taxon>
        <taxon>Actinomycetes</taxon>
        <taxon>Streptosporangiales</taxon>
        <taxon>Streptosporangiaceae</taxon>
        <taxon>Thermopolyspora</taxon>
    </lineage>
</organism>
<accession>A0A543ISD8</accession>
<gene>
    <name evidence="1" type="ORF">FHX40_0107</name>
</gene>
<reference evidence="1 2" key="1">
    <citation type="submission" date="2019-06" db="EMBL/GenBank/DDBJ databases">
        <title>Sequencing the genomes of 1000 actinobacteria strains.</title>
        <authorList>
            <person name="Klenk H.-P."/>
        </authorList>
    </citation>
    <scope>NUCLEOTIDE SEQUENCE [LARGE SCALE GENOMIC DNA]</scope>
    <source>
        <strain evidence="1 2">DSM 43186</strain>
    </source>
</reference>
<dbReference type="OrthoDB" id="3541270at2"/>
<name>A0A543ISD8_9ACTN</name>
<dbReference type="RefSeq" id="WP_142257771.1">
    <property type="nucleotide sequence ID" value="NZ_BMPV01000004.1"/>
</dbReference>
<protein>
    <submittedName>
        <fullName evidence="1">Uncharacterized protein</fullName>
    </submittedName>
</protein>
<keyword evidence="2" id="KW-1185">Reference proteome</keyword>
<dbReference type="Proteomes" id="UP000319213">
    <property type="component" value="Unassembled WGS sequence"/>
</dbReference>
<proteinExistence type="predicted"/>
<evidence type="ECO:0000313" key="1">
    <source>
        <dbReference type="EMBL" id="TQM73467.1"/>
    </source>
</evidence>
<comment type="caution">
    <text evidence="1">The sequence shown here is derived from an EMBL/GenBank/DDBJ whole genome shotgun (WGS) entry which is preliminary data.</text>
</comment>
<dbReference type="AlphaFoldDB" id="A0A543ISD8"/>
<dbReference type="EMBL" id="VFPQ01000001">
    <property type="protein sequence ID" value="TQM73467.1"/>
    <property type="molecule type" value="Genomic_DNA"/>
</dbReference>
<evidence type="ECO:0000313" key="2">
    <source>
        <dbReference type="Proteomes" id="UP000319213"/>
    </source>
</evidence>